<accession>A0AAW0VXA6</accession>
<keyword evidence="4" id="KW-1185">Reference proteome</keyword>
<keyword evidence="2" id="KW-1133">Transmembrane helix</keyword>
<evidence type="ECO:0000256" key="2">
    <source>
        <dbReference type="SAM" id="Phobius"/>
    </source>
</evidence>
<feature type="region of interest" description="Disordered" evidence="1">
    <location>
        <begin position="177"/>
        <end position="246"/>
    </location>
</feature>
<gene>
    <name evidence="3" type="ORF">OTU49_012410</name>
</gene>
<dbReference type="AlphaFoldDB" id="A0AAW0VXA6"/>
<comment type="caution">
    <text evidence="3">The sequence shown here is derived from an EMBL/GenBank/DDBJ whole genome shotgun (WGS) entry which is preliminary data.</text>
</comment>
<sequence>MACSIKAVVSCGIFLAVLDILHGLSTIGFFAYRFISHYFYLCPRELDITFCQNKIYIYEQLFTLRTYIGLGEGAITPFFDIIYIIALAKHKPWMTWLWLIKSFGVIGINVFYISAWMVRRGSYDHITYVPEDFEREFLMAGCSLTLIQVIITVIFCIIAGIFTYKVAEERTRSRRSLHKSPKFQRHMRASSDDDDDDNASTMRVTGERHFTNRGLNDSTNKLPIQSSNGSLDQSAWQDVVRPSTTV</sequence>
<feature type="transmembrane region" description="Helical" evidence="2">
    <location>
        <begin position="98"/>
        <end position="118"/>
    </location>
</feature>
<keyword evidence="2" id="KW-0812">Transmembrane</keyword>
<evidence type="ECO:0000313" key="3">
    <source>
        <dbReference type="EMBL" id="KAK8721978.1"/>
    </source>
</evidence>
<feature type="transmembrane region" description="Helical" evidence="2">
    <location>
        <begin position="138"/>
        <end position="164"/>
    </location>
</feature>
<evidence type="ECO:0000256" key="1">
    <source>
        <dbReference type="SAM" id="MobiDB-lite"/>
    </source>
</evidence>
<protein>
    <submittedName>
        <fullName evidence="3">Uncharacterized protein</fullName>
    </submittedName>
</protein>
<feature type="compositionally biased region" description="Polar residues" evidence="1">
    <location>
        <begin position="213"/>
        <end position="246"/>
    </location>
</feature>
<dbReference type="Proteomes" id="UP001445076">
    <property type="component" value="Unassembled WGS sequence"/>
</dbReference>
<feature type="compositionally biased region" description="Basic residues" evidence="1">
    <location>
        <begin position="177"/>
        <end position="188"/>
    </location>
</feature>
<keyword evidence="2" id="KW-0472">Membrane</keyword>
<evidence type="ECO:0000313" key="4">
    <source>
        <dbReference type="Proteomes" id="UP001445076"/>
    </source>
</evidence>
<name>A0AAW0VXA6_CHEQU</name>
<organism evidence="3 4">
    <name type="scientific">Cherax quadricarinatus</name>
    <name type="common">Australian red claw crayfish</name>
    <dbReference type="NCBI Taxonomy" id="27406"/>
    <lineage>
        <taxon>Eukaryota</taxon>
        <taxon>Metazoa</taxon>
        <taxon>Ecdysozoa</taxon>
        <taxon>Arthropoda</taxon>
        <taxon>Crustacea</taxon>
        <taxon>Multicrustacea</taxon>
        <taxon>Malacostraca</taxon>
        <taxon>Eumalacostraca</taxon>
        <taxon>Eucarida</taxon>
        <taxon>Decapoda</taxon>
        <taxon>Pleocyemata</taxon>
        <taxon>Astacidea</taxon>
        <taxon>Parastacoidea</taxon>
        <taxon>Parastacidae</taxon>
        <taxon>Cherax</taxon>
    </lineage>
</organism>
<feature type="transmembrane region" description="Helical" evidence="2">
    <location>
        <begin position="67"/>
        <end position="86"/>
    </location>
</feature>
<dbReference type="EMBL" id="JARKIK010000097">
    <property type="protein sequence ID" value="KAK8721978.1"/>
    <property type="molecule type" value="Genomic_DNA"/>
</dbReference>
<reference evidence="3 4" key="1">
    <citation type="journal article" date="2024" name="BMC Genomics">
        <title>Genome assembly of redclaw crayfish (Cherax quadricarinatus) provides insights into its immune adaptation and hypoxia tolerance.</title>
        <authorList>
            <person name="Liu Z."/>
            <person name="Zheng J."/>
            <person name="Li H."/>
            <person name="Fang K."/>
            <person name="Wang S."/>
            <person name="He J."/>
            <person name="Zhou D."/>
            <person name="Weng S."/>
            <person name="Chi M."/>
            <person name="Gu Z."/>
            <person name="He J."/>
            <person name="Li F."/>
            <person name="Wang M."/>
        </authorList>
    </citation>
    <scope>NUCLEOTIDE SEQUENCE [LARGE SCALE GENOMIC DNA]</scope>
    <source>
        <strain evidence="3">ZL_2023a</strain>
    </source>
</reference>
<proteinExistence type="predicted"/>